<dbReference type="PROSITE" id="PS00194">
    <property type="entry name" value="THIOREDOXIN_1"/>
    <property type="match status" value="1"/>
</dbReference>
<dbReference type="GO" id="GO:0016209">
    <property type="term" value="F:antioxidant activity"/>
    <property type="evidence" value="ECO:0007669"/>
    <property type="project" value="InterPro"/>
</dbReference>
<organism evidence="4 5">
    <name type="scientific">Mucilaginibacter aquatilis</name>
    <dbReference type="NCBI Taxonomy" id="1517760"/>
    <lineage>
        <taxon>Bacteria</taxon>
        <taxon>Pseudomonadati</taxon>
        <taxon>Bacteroidota</taxon>
        <taxon>Sphingobacteriia</taxon>
        <taxon>Sphingobacteriales</taxon>
        <taxon>Sphingobacteriaceae</taxon>
        <taxon>Mucilaginibacter</taxon>
    </lineage>
</organism>
<feature type="domain" description="Thioredoxin" evidence="3">
    <location>
        <begin position="107"/>
        <end position="246"/>
    </location>
</feature>
<dbReference type="EMBL" id="WQLA01000005">
    <property type="protein sequence ID" value="MVN92270.1"/>
    <property type="molecule type" value="Genomic_DNA"/>
</dbReference>
<dbReference type="Pfam" id="PF00578">
    <property type="entry name" value="AhpC-TSA"/>
    <property type="match status" value="1"/>
</dbReference>
<gene>
    <name evidence="4" type="ORF">GO816_14130</name>
</gene>
<dbReference type="InterPro" id="IPR000866">
    <property type="entry name" value="AhpC/TSA"/>
</dbReference>
<evidence type="ECO:0000313" key="4">
    <source>
        <dbReference type="EMBL" id="MVN92270.1"/>
    </source>
</evidence>
<dbReference type="AlphaFoldDB" id="A0A6I4IAL7"/>
<dbReference type="InterPro" id="IPR036249">
    <property type="entry name" value="Thioredoxin-like_sf"/>
</dbReference>
<feature type="chain" id="PRO_5026072104" evidence="2">
    <location>
        <begin position="20"/>
        <end position="248"/>
    </location>
</feature>
<evidence type="ECO:0000256" key="2">
    <source>
        <dbReference type="SAM" id="SignalP"/>
    </source>
</evidence>
<name>A0A6I4IAL7_9SPHI</name>
<dbReference type="GO" id="GO:0016491">
    <property type="term" value="F:oxidoreductase activity"/>
    <property type="evidence" value="ECO:0007669"/>
    <property type="project" value="InterPro"/>
</dbReference>
<keyword evidence="1" id="KW-0676">Redox-active center</keyword>
<evidence type="ECO:0000256" key="1">
    <source>
        <dbReference type="ARBA" id="ARBA00023284"/>
    </source>
</evidence>
<dbReference type="RefSeq" id="WP_157542581.1">
    <property type="nucleotide sequence ID" value="NZ_WQLA01000005.1"/>
</dbReference>
<dbReference type="CDD" id="cd02966">
    <property type="entry name" value="TlpA_like_family"/>
    <property type="match status" value="1"/>
</dbReference>
<accession>A0A6I4IAL7</accession>
<feature type="signal peptide" evidence="2">
    <location>
        <begin position="1"/>
        <end position="19"/>
    </location>
</feature>
<dbReference type="InterPro" id="IPR050553">
    <property type="entry name" value="Thioredoxin_ResA/DsbE_sf"/>
</dbReference>
<evidence type="ECO:0000313" key="5">
    <source>
        <dbReference type="Proteomes" id="UP000434850"/>
    </source>
</evidence>
<dbReference type="SUPFAM" id="SSF52833">
    <property type="entry name" value="Thioredoxin-like"/>
    <property type="match status" value="1"/>
</dbReference>
<proteinExistence type="predicted"/>
<dbReference type="InterPro" id="IPR013766">
    <property type="entry name" value="Thioredoxin_domain"/>
</dbReference>
<dbReference type="PANTHER" id="PTHR42852:SF13">
    <property type="entry name" value="PROTEIN DIPZ"/>
    <property type="match status" value="1"/>
</dbReference>
<sequence>MKYLLSICCLLFLYVQVYAQASSTTYSVRIDPNTVIKDSAGVKYDYLNVIGLLKSGKYTLVANSDSGKKNEYTLVKRQQLSVRKPESQPAAGMRSYYDSKPTESKFFTTGQLFKWFNERDINGNKWNEKTLAGKVVVLNFWFINCPPCRTEIPELNELVEKYKGNKEVVFIAIALDEKYELNSFFKLMPFNYNIVERGRFTASKYGIHLYPTNVVVNKAGKVVFHSSGYGSPTIAYIDKEIEEALKAI</sequence>
<dbReference type="OrthoDB" id="9815205at2"/>
<evidence type="ECO:0000259" key="3">
    <source>
        <dbReference type="PROSITE" id="PS51352"/>
    </source>
</evidence>
<dbReference type="Gene3D" id="3.40.30.10">
    <property type="entry name" value="Glutaredoxin"/>
    <property type="match status" value="1"/>
</dbReference>
<dbReference type="Proteomes" id="UP000434850">
    <property type="component" value="Unassembled WGS sequence"/>
</dbReference>
<dbReference type="PROSITE" id="PS51352">
    <property type="entry name" value="THIOREDOXIN_2"/>
    <property type="match status" value="1"/>
</dbReference>
<keyword evidence="2" id="KW-0732">Signal</keyword>
<dbReference type="PANTHER" id="PTHR42852">
    <property type="entry name" value="THIOL:DISULFIDE INTERCHANGE PROTEIN DSBE"/>
    <property type="match status" value="1"/>
</dbReference>
<keyword evidence="5" id="KW-1185">Reference proteome</keyword>
<dbReference type="InterPro" id="IPR017937">
    <property type="entry name" value="Thioredoxin_CS"/>
</dbReference>
<reference evidence="4 5" key="1">
    <citation type="submission" date="2019-12" db="EMBL/GenBank/DDBJ databases">
        <title>Mucilaginibacter sp. HME9299 genome sequencing and assembly.</title>
        <authorList>
            <person name="Kang H."/>
            <person name="Kim H."/>
            <person name="Joh K."/>
        </authorList>
    </citation>
    <scope>NUCLEOTIDE SEQUENCE [LARGE SCALE GENOMIC DNA]</scope>
    <source>
        <strain evidence="4 5">HME9299</strain>
    </source>
</reference>
<comment type="caution">
    <text evidence="4">The sequence shown here is derived from an EMBL/GenBank/DDBJ whole genome shotgun (WGS) entry which is preliminary data.</text>
</comment>
<protein>
    <submittedName>
        <fullName evidence="4">Redoxin domain-containing protein</fullName>
    </submittedName>
</protein>